<dbReference type="AlphaFoldDB" id="A0A4U6TLQ1"/>
<dbReference type="Proteomes" id="UP000298652">
    <property type="component" value="Chromosome 9"/>
</dbReference>
<evidence type="ECO:0000313" key="6">
    <source>
        <dbReference type="EMBL" id="TKV98336.1"/>
    </source>
</evidence>
<dbReference type="Pfam" id="PF23559">
    <property type="entry name" value="WHD_DRP"/>
    <property type="match status" value="1"/>
</dbReference>
<dbReference type="SUPFAM" id="SSF52540">
    <property type="entry name" value="P-loop containing nucleoside triphosphate hydrolases"/>
    <property type="match status" value="1"/>
</dbReference>
<name>A0A4U6TLQ1_SETVI</name>
<dbReference type="PRINTS" id="PR00364">
    <property type="entry name" value="DISEASERSIST"/>
</dbReference>
<dbReference type="EMBL" id="CM016560">
    <property type="protein sequence ID" value="TKV98334.1"/>
    <property type="molecule type" value="Genomic_DNA"/>
</dbReference>
<accession>A0A4U6TLQ1</accession>
<reference evidence="6 7" key="1">
    <citation type="submission" date="2019-03" db="EMBL/GenBank/DDBJ databases">
        <title>WGS assembly of Setaria viridis.</title>
        <authorList>
            <person name="Huang P."/>
            <person name="Jenkins J."/>
            <person name="Grimwood J."/>
            <person name="Barry K."/>
            <person name="Healey A."/>
            <person name="Mamidi S."/>
            <person name="Sreedasyam A."/>
            <person name="Shu S."/>
            <person name="Feldman M."/>
            <person name="Wu J."/>
            <person name="Yu Y."/>
            <person name="Chen C."/>
            <person name="Johnson J."/>
            <person name="Rokhsar D."/>
            <person name="Baxter I."/>
            <person name="Schmutz J."/>
            <person name="Brutnell T."/>
            <person name="Kellogg E."/>
        </authorList>
    </citation>
    <scope>NUCLEOTIDE SEQUENCE [LARGE SCALE GENOMIC DNA]</scope>
    <source>
        <strain evidence="7">cv. A10</strain>
    </source>
</reference>
<evidence type="ECO:0000259" key="3">
    <source>
        <dbReference type="Pfam" id="PF00931"/>
    </source>
</evidence>
<evidence type="ECO:0000313" key="7">
    <source>
        <dbReference type="Proteomes" id="UP000298652"/>
    </source>
</evidence>
<dbReference type="Pfam" id="PF13855">
    <property type="entry name" value="LRR_8"/>
    <property type="match status" value="1"/>
</dbReference>
<proteinExistence type="inferred from homology"/>
<dbReference type="InterPro" id="IPR057135">
    <property type="entry name" value="At4g27190-like_LRR"/>
</dbReference>
<dbReference type="Pfam" id="PF23247">
    <property type="entry name" value="LRR_RPS2"/>
    <property type="match status" value="1"/>
</dbReference>
<dbReference type="InterPro" id="IPR001611">
    <property type="entry name" value="Leu-rich_rpt"/>
</dbReference>
<dbReference type="InterPro" id="IPR058922">
    <property type="entry name" value="WHD_DRP"/>
</dbReference>
<evidence type="ECO:0000259" key="4">
    <source>
        <dbReference type="Pfam" id="PF23247"/>
    </source>
</evidence>
<keyword evidence="2" id="KW-0611">Plant defense</keyword>
<dbReference type="PANTHER" id="PTHR33463:SF204">
    <property type="entry name" value="NB-ARC DOMAIN-CONTAINING PROTEIN"/>
    <property type="match status" value="1"/>
</dbReference>
<dbReference type="Gramene" id="TKV98334">
    <property type="protein sequence ID" value="TKV98334"/>
    <property type="gene ID" value="SEVIR_9G553800v2"/>
</dbReference>
<protein>
    <submittedName>
        <fullName evidence="6">Uncharacterized protein</fullName>
    </submittedName>
</protein>
<keyword evidence="7" id="KW-1185">Reference proteome</keyword>
<dbReference type="InterPro" id="IPR032675">
    <property type="entry name" value="LRR_dom_sf"/>
</dbReference>
<dbReference type="InterPro" id="IPR027417">
    <property type="entry name" value="P-loop_NTPase"/>
</dbReference>
<dbReference type="Gene3D" id="1.10.10.10">
    <property type="entry name" value="Winged helix-like DNA-binding domain superfamily/Winged helix DNA-binding domain"/>
    <property type="match status" value="1"/>
</dbReference>
<dbReference type="InterPro" id="IPR050905">
    <property type="entry name" value="Plant_NBS-LRR"/>
</dbReference>
<dbReference type="GO" id="GO:0043531">
    <property type="term" value="F:ADP binding"/>
    <property type="evidence" value="ECO:0007669"/>
    <property type="project" value="InterPro"/>
</dbReference>
<dbReference type="InterPro" id="IPR036388">
    <property type="entry name" value="WH-like_DNA-bd_sf"/>
</dbReference>
<dbReference type="Pfam" id="PF00931">
    <property type="entry name" value="NB-ARC"/>
    <property type="match status" value="1"/>
</dbReference>
<feature type="domain" description="Disease resistance protein At4g27190-like leucine-rich repeats" evidence="4">
    <location>
        <begin position="800"/>
        <end position="912"/>
    </location>
</feature>
<feature type="domain" description="NB-ARC" evidence="3">
    <location>
        <begin position="99"/>
        <end position="259"/>
    </location>
</feature>
<dbReference type="Gramene" id="TKV98336">
    <property type="protein sequence ID" value="TKV98336"/>
    <property type="gene ID" value="SEVIR_9G553800v2"/>
</dbReference>
<feature type="domain" description="Disease resistance protein winged helix" evidence="5">
    <location>
        <begin position="340"/>
        <end position="404"/>
    </location>
</feature>
<evidence type="ECO:0000256" key="2">
    <source>
        <dbReference type="ARBA" id="ARBA00022821"/>
    </source>
</evidence>
<evidence type="ECO:0000259" key="5">
    <source>
        <dbReference type="Pfam" id="PF23559"/>
    </source>
</evidence>
<dbReference type="InterPro" id="IPR002182">
    <property type="entry name" value="NB-ARC"/>
</dbReference>
<dbReference type="GO" id="GO:0006952">
    <property type="term" value="P:defense response"/>
    <property type="evidence" value="ECO:0007669"/>
    <property type="project" value="UniProtKB-KW"/>
</dbReference>
<sequence length="962" mass="109025">MCLGVILTCFDFSPMFTCNLAHDISRTAIRDASCINMLIEMKKTPYQVTNNLFLLSNRRRRTMVYYSCFSYPKPPTNFPTVQLSGLADTGELISFQEMLGLLVRPDVGVVVIEGIGGSGKTWAAKAAYQAAMTSNIFNAYIWVSLSISCSLRQCINKIAASLSCGVRDNLSVERAKTIINEYLTQRKFLLVLDNAYFTEESILESLGVPHPQRQNLGSKVFVTTRTTRTRGVMDPDRLIIPQPLTSEESRDLLHEKIGRHTNFAHDLFSNFYGVPLLIILLAGVLCDAPTQDVFSELIANMLVSLGTWVSVFHKMQRMVEFGYHQLPSDNARHCLLYCLLFPEEQGIPVKELIRHWIMDGLLQEFFSFDEANHIGKEILDVLIKHGMVYLEDNDHVRMHDVIRETVSKFGKDKDYKEQLDWYFENSSITKLEHLAKSSNRVSLMYTEMECLRGSPRCLFLSSLLLRGNYLLKAISEEFFCHMGALGILDLSFTRIKVLPPSISCLAKLRMLLLIGCDHLEEIQHIGSLVQLEVLDASGCVSLKSIDPRSFDHMVLLRILDLSKTPITSLTSIPAHMAVCHLNLPGCSFFGSDSALPYGMSKSGAVQNLQLGNIENLTDWMGMLWLPCGLIFQLSGRFGMKVSSGVDRHRKTYVYASDAYFFNCLEKYSPLWFNCFQKFQIIISPLMDDQTMDMDAQVTGTDFIFQNSCIRTTHFTHSIDLNRYVQINDTDGVPTDLDSILYHAELISLNRLTVTTQFSDLNIKSMKAARELWIENIDQLESLLLADEVRALSAVGNLHNLWISNMENLSSFCKGVEDVTSFGCLKRLVLDCCPNLLYLFPSELRFPNLEMLHIRFCDTLERVFDCSVLGQDAVPRLQSLQLWELPELTCVCGGVLPSLKNLKVRGCVKLRKIPVGVNENSPLVITNGERLWWDNLIWDDESIKRWVLFRGWGPLLPQFATEG</sequence>
<dbReference type="OMA" id="LLMGCDH"/>
<dbReference type="EMBL" id="CM016560">
    <property type="protein sequence ID" value="TKV98336.1"/>
    <property type="molecule type" value="Genomic_DNA"/>
</dbReference>
<dbReference type="Gene3D" id="3.40.50.300">
    <property type="entry name" value="P-loop containing nucleotide triphosphate hydrolases"/>
    <property type="match status" value="1"/>
</dbReference>
<gene>
    <name evidence="6" type="ORF">SEVIR_9G553800v2</name>
</gene>
<comment type="similarity">
    <text evidence="1">Belongs to the disease resistance NB-LRR family.</text>
</comment>
<dbReference type="PANTHER" id="PTHR33463">
    <property type="entry name" value="NB-ARC DOMAIN-CONTAINING PROTEIN-RELATED"/>
    <property type="match status" value="1"/>
</dbReference>
<organism evidence="6 7">
    <name type="scientific">Setaria viridis</name>
    <name type="common">Green bristlegrass</name>
    <name type="synonym">Setaria italica subsp. viridis</name>
    <dbReference type="NCBI Taxonomy" id="4556"/>
    <lineage>
        <taxon>Eukaryota</taxon>
        <taxon>Viridiplantae</taxon>
        <taxon>Streptophyta</taxon>
        <taxon>Embryophyta</taxon>
        <taxon>Tracheophyta</taxon>
        <taxon>Spermatophyta</taxon>
        <taxon>Magnoliopsida</taxon>
        <taxon>Liliopsida</taxon>
        <taxon>Poales</taxon>
        <taxon>Poaceae</taxon>
        <taxon>PACMAD clade</taxon>
        <taxon>Panicoideae</taxon>
        <taxon>Panicodae</taxon>
        <taxon>Paniceae</taxon>
        <taxon>Cenchrinae</taxon>
        <taxon>Setaria</taxon>
    </lineage>
</organism>
<dbReference type="Gene3D" id="3.80.10.10">
    <property type="entry name" value="Ribonuclease Inhibitor"/>
    <property type="match status" value="2"/>
</dbReference>
<dbReference type="SUPFAM" id="SSF52058">
    <property type="entry name" value="L domain-like"/>
    <property type="match status" value="1"/>
</dbReference>
<evidence type="ECO:0000256" key="1">
    <source>
        <dbReference type="ARBA" id="ARBA00008894"/>
    </source>
</evidence>